<dbReference type="PROSITE" id="PS50005">
    <property type="entry name" value="TPR"/>
    <property type="match status" value="1"/>
</dbReference>
<evidence type="ECO:0000313" key="5">
    <source>
        <dbReference type="Proteomes" id="UP000001449"/>
    </source>
</evidence>
<name>B8BVK7_THAPS</name>
<dbReference type="RefSeq" id="XP_002287509.1">
    <property type="nucleotide sequence ID" value="XM_002287473.1"/>
</dbReference>
<evidence type="ECO:0000313" key="4">
    <source>
        <dbReference type="EMBL" id="EED94952.1"/>
    </source>
</evidence>
<keyword evidence="5" id="KW-1185">Reference proteome</keyword>
<dbReference type="Proteomes" id="UP000001449">
    <property type="component" value="Chromosome 2"/>
</dbReference>
<dbReference type="Gene3D" id="1.25.40.10">
    <property type="entry name" value="Tetratricopeptide repeat domain"/>
    <property type="match status" value="1"/>
</dbReference>
<dbReference type="InParanoid" id="B8BVK7"/>
<dbReference type="InterPro" id="IPR019734">
    <property type="entry name" value="TPR_rpt"/>
</dbReference>
<keyword evidence="1" id="KW-0677">Repeat</keyword>
<dbReference type="PANTHER" id="PTHR44943">
    <property type="entry name" value="CELLULOSE SYNTHASE OPERON PROTEIN C"/>
    <property type="match status" value="1"/>
</dbReference>
<dbReference type="PANTHER" id="PTHR44943:SF4">
    <property type="entry name" value="TPR REPEAT-CONTAINING PROTEIN MJ0798"/>
    <property type="match status" value="1"/>
</dbReference>
<dbReference type="EMBL" id="CM000639">
    <property type="protein sequence ID" value="EED94952.1"/>
    <property type="molecule type" value="Genomic_DNA"/>
</dbReference>
<dbReference type="AlphaFoldDB" id="B8BVK7"/>
<dbReference type="eggNOG" id="ENOG502T9AM">
    <property type="taxonomic scope" value="Eukaryota"/>
</dbReference>
<proteinExistence type="predicted"/>
<dbReference type="PaxDb" id="35128-Thaps27236"/>
<evidence type="ECO:0000256" key="2">
    <source>
        <dbReference type="ARBA" id="ARBA00022803"/>
    </source>
</evidence>
<protein>
    <submittedName>
        <fullName evidence="4">Uncharacterized protein</fullName>
    </submittedName>
</protein>
<organism evidence="4 5">
    <name type="scientific">Thalassiosira pseudonana</name>
    <name type="common">Marine diatom</name>
    <name type="synonym">Cyclotella nana</name>
    <dbReference type="NCBI Taxonomy" id="35128"/>
    <lineage>
        <taxon>Eukaryota</taxon>
        <taxon>Sar</taxon>
        <taxon>Stramenopiles</taxon>
        <taxon>Ochrophyta</taxon>
        <taxon>Bacillariophyta</taxon>
        <taxon>Coscinodiscophyceae</taxon>
        <taxon>Thalassiosirophycidae</taxon>
        <taxon>Thalassiosirales</taxon>
        <taxon>Thalassiosiraceae</taxon>
        <taxon>Thalassiosira</taxon>
    </lineage>
</organism>
<evidence type="ECO:0000256" key="3">
    <source>
        <dbReference type="PROSITE-ProRule" id="PRU00339"/>
    </source>
</evidence>
<sequence length="198" mass="22108">MVTGVDTLKNTLSDCLLRTREGDDNDLFAMDDLFILLRNAESLEDATTVQDTIKEIWKETKDHMLRSQLDSGIAALLEGRNEKALSAFTTIVEADPTYAEAWNKKATVHYMMGHMNESLEAAQKALAIEPRNFQALMGIGLVEMDSSSCPENAIGAFKRSLEINPWSMVSARLAVCLTKSRNMQARMMDKNEDSNILD</sequence>
<gene>
    <name evidence="4" type="ORF">THAPSDRAFT_27236</name>
</gene>
<dbReference type="InterPro" id="IPR051685">
    <property type="entry name" value="Ycf3/AcsC/BcsC/TPR_MFPF"/>
</dbReference>
<feature type="repeat" description="TPR" evidence="3">
    <location>
        <begin position="99"/>
        <end position="132"/>
    </location>
</feature>
<dbReference type="GeneID" id="7452502"/>
<dbReference type="SUPFAM" id="SSF48452">
    <property type="entry name" value="TPR-like"/>
    <property type="match status" value="1"/>
</dbReference>
<dbReference type="STRING" id="35128.B8BVK7"/>
<dbReference type="KEGG" id="tps:THAPSDRAFT_27236"/>
<dbReference type="InterPro" id="IPR011990">
    <property type="entry name" value="TPR-like_helical_dom_sf"/>
</dbReference>
<reference evidence="4 5" key="1">
    <citation type="journal article" date="2004" name="Science">
        <title>The genome of the diatom Thalassiosira pseudonana: ecology, evolution, and metabolism.</title>
        <authorList>
            <person name="Armbrust E.V."/>
            <person name="Berges J.A."/>
            <person name="Bowler C."/>
            <person name="Green B.R."/>
            <person name="Martinez D."/>
            <person name="Putnam N.H."/>
            <person name="Zhou S."/>
            <person name="Allen A.E."/>
            <person name="Apt K.E."/>
            <person name="Bechner M."/>
            <person name="Brzezinski M.A."/>
            <person name="Chaal B.K."/>
            <person name="Chiovitti A."/>
            <person name="Davis A.K."/>
            <person name="Demarest M.S."/>
            <person name="Detter J.C."/>
            <person name="Glavina T."/>
            <person name="Goodstein D."/>
            <person name="Hadi M.Z."/>
            <person name="Hellsten U."/>
            <person name="Hildebrand M."/>
            <person name="Jenkins B.D."/>
            <person name="Jurka J."/>
            <person name="Kapitonov V.V."/>
            <person name="Kroger N."/>
            <person name="Lau W.W."/>
            <person name="Lane T.W."/>
            <person name="Larimer F.W."/>
            <person name="Lippmeier J.C."/>
            <person name="Lucas S."/>
            <person name="Medina M."/>
            <person name="Montsant A."/>
            <person name="Obornik M."/>
            <person name="Parker M.S."/>
            <person name="Palenik B."/>
            <person name="Pazour G.J."/>
            <person name="Richardson P.M."/>
            <person name="Rynearson T.A."/>
            <person name="Saito M.A."/>
            <person name="Schwartz D.C."/>
            <person name="Thamatrakoln K."/>
            <person name="Valentin K."/>
            <person name="Vardi A."/>
            <person name="Wilkerson F.P."/>
            <person name="Rokhsar D.S."/>
        </authorList>
    </citation>
    <scope>NUCLEOTIDE SEQUENCE [LARGE SCALE GENOMIC DNA]</scope>
    <source>
        <strain evidence="4 5">CCMP1335</strain>
    </source>
</reference>
<evidence type="ECO:0000256" key="1">
    <source>
        <dbReference type="ARBA" id="ARBA00022737"/>
    </source>
</evidence>
<dbReference type="SMART" id="SM00028">
    <property type="entry name" value="TPR"/>
    <property type="match status" value="2"/>
</dbReference>
<dbReference type="HOGENOM" id="CLU_1380589_0_0_1"/>
<accession>B8BVK7</accession>
<keyword evidence="2 3" id="KW-0802">TPR repeat</keyword>
<dbReference type="Pfam" id="PF14559">
    <property type="entry name" value="TPR_19"/>
    <property type="match status" value="1"/>
</dbReference>
<reference evidence="4 5" key="2">
    <citation type="journal article" date="2008" name="Nature">
        <title>The Phaeodactylum genome reveals the evolutionary history of diatom genomes.</title>
        <authorList>
            <person name="Bowler C."/>
            <person name="Allen A.E."/>
            <person name="Badger J.H."/>
            <person name="Grimwood J."/>
            <person name="Jabbari K."/>
            <person name="Kuo A."/>
            <person name="Maheswari U."/>
            <person name="Martens C."/>
            <person name="Maumus F."/>
            <person name="Otillar R.P."/>
            <person name="Rayko E."/>
            <person name="Salamov A."/>
            <person name="Vandepoele K."/>
            <person name="Beszteri B."/>
            <person name="Gruber A."/>
            <person name="Heijde M."/>
            <person name="Katinka M."/>
            <person name="Mock T."/>
            <person name="Valentin K."/>
            <person name="Verret F."/>
            <person name="Berges J.A."/>
            <person name="Brownlee C."/>
            <person name="Cadoret J.P."/>
            <person name="Chiovitti A."/>
            <person name="Choi C.J."/>
            <person name="Coesel S."/>
            <person name="De Martino A."/>
            <person name="Detter J.C."/>
            <person name="Durkin C."/>
            <person name="Falciatore A."/>
            <person name="Fournet J."/>
            <person name="Haruta M."/>
            <person name="Huysman M.J."/>
            <person name="Jenkins B.D."/>
            <person name="Jiroutova K."/>
            <person name="Jorgensen R.E."/>
            <person name="Joubert Y."/>
            <person name="Kaplan A."/>
            <person name="Kroger N."/>
            <person name="Kroth P.G."/>
            <person name="La Roche J."/>
            <person name="Lindquist E."/>
            <person name="Lommer M."/>
            <person name="Martin-Jezequel V."/>
            <person name="Lopez P.J."/>
            <person name="Lucas S."/>
            <person name="Mangogna M."/>
            <person name="McGinnis K."/>
            <person name="Medlin L.K."/>
            <person name="Montsant A."/>
            <person name="Oudot-Le Secq M.P."/>
            <person name="Napoli C."/>
            <person name="Obornik M."/>
            <person name="Parker M.S."/>
            <person name="Petit J.L."/>
            <person name="Porcel B.M."/>
            <person name="Poulsen N."/>
            <person name="Robison M."/>
            <person name="Rychlewski L."/>
            <person name="Rynearson T.A."/>
            <person name="Schmutz J."/>
            <person name="Shapiro H."/>
            <person name="Siaut M."/>
            <person name="Stanley M."/>
            <person name="Sussman M.R."/>
            <person name="Taylor A.R."/>
            <person name="Vardi A."/>
            <person name="von Dassow P."/>
            <person name="Vyverman W."/>
            <person name="Willis A."/>
            <person name="Wyrwicz L.S."/>
            <person name="Rokhsar D.S."/>
            <person name="Weissenbach J."/>
            <person name="Armbrust E.V."/>
            <person name="Green B.R."/>
            <person name="Van de Peer Y."/>
            <person name="Grigoriev I.V."/>
        </authorList>
    </citation>
    <scope>NUCLEOTIDE SEQUENCE [LARGE SCALE GENOMIC DNA]</scope>
    <source>
        <strain evidence="4 5">CCMP1335</strain>
    </source>
</reference>